<reference evidence="1" key="1">
    <citation type="submission" date="2019-10" db="EMBL/GenBank/DDBJ databases">
        <title>Description of Paenibacillus glebae sp. nov.</title>
        <authorList>
            <person name="Carlier A."/>
            <person name="Qi S."/>
        </authorList>
    </citation>
    <scope>NUCLEOTIDE SEQUENCE</scope>
    <source>
        <strain evidence="1">LMG 31456</strain>
    </source>
</reference>
<proteinExistence type="predicted"/>
<organism evidence="1 2">
    <name type="scientific">Paenibacillus foliorum</name>
    <dbReference type="NCBI Taxonomy" id="2654974"/>
    <lineage>
        <taxon>Bacteria</taxon>
        <taxon>Bacillati</taxon>
        <taxon>Bacillota</taxon>
        <taxon>Bacilli</taxon>
        <taxon>Bacillales</taxon>
        <taxon>Paenibacillaceae</taxon>
        <taxon>Paenibacillus</taxon>
    </lineage>
</organism>
<gene>
    <name evidence="1" type="ORF">GC093_10080</name>
</gene>
<keyword evidence="2" id="KW-1185">Reference proteome</keyword>
<sequence>MLTFQEKLSIIESFTELQRHNVSLGRVNFHYENSCYDKKNVVYHLHPNGNGFVYAGYLKGYQKDDKDMVNIWEYSAEDLQKLIQASIDSLTGEPAAEKVNIPKPSPEKQTSQRWMSSDNQILTLILEEDLWNLYFGLNLESAFETYEEAEEYLQEEGFTRM</sequence>
<dbReference type="EMBL" id="WHOD01000049">
    <property type="protein sequence ID" value="NOU93565.1"/>
    <property type="molecule type" value="Genomic_DNA"/>
</dbReference>
<protein>
    <submittedName>
        <fullName evidence="1">Uncharacterized protein</fullName>
    </submittedName>
</protein>
<evidence type="ECO:0000313" key="1">
    <source>
        <dbReference type="EMBL" id="NOU93565.1"/>
    </source>
</evidence>
<dbReference type="Proteomes" id="UP000641588">
    <property type="component" value="Unassembled WGS sequence"/>
</dbReference>
<dbReference type="AlphaFoldDB" id="A0A972K083"/>
<comment type="caution">
    <text evidence="1">The sequence shown here is derived from an EMBL/GenBank/DDBJ whole genome shotgun (WGS) entry which is preliminary data.</text>
</comment>
<accession>A0A972K083</accession>
<dbReference type="RefSeq" id="WP_171651769.1">
    <property type="nucleotide sequence ID" value="NZ_WHOD01000049.1"/>
</dbReference>
<name>A0A972K083_9BACL</name>
<evidence type="ECO:0000313" key="2">
    <source>
        <dbReference type="Proteomes" id="UP000641588"/>
    </source>
</evidence>